<reference evidence="3 4" key="1">
    <citation type="journal article" date="2014" name="Nat. Genet.">
        <title>Genome sequence of the hot pepper provides insights into the evolution of pungency in Capsicum species.</title>
        <authorList>
            <person name="Kim S."/>
            <person name="Park M."/>
            <person name="Yeom S.I."/>
            <person name="Kim Y.M."/>
            <person name="Lee J.M."/>
            <person name="Lee H.A."/>
            <person name="Seo E."/>
            <person name="Choi J."/>
            <person name="Cheong K."/>
            <person name="Kim K.T."/>
            <person name="Jung K."/>
            <person name="Lee G.W."/>
            <person name="Oh S.K."/>
            <person name="Bae C."/>
            <person name="Kim S.B."/>
            <person name="Lee H.Y."/>
            <person name="Kim S.Y."/>
            <person name="Kim M.S."/>
            <person name="Kang B.C."/>
            <person name="Jo Y.D."/>
            <person name="Yang H.B."/>
            <person name="Jeong H.J."/>
            <person name="Kang W.H."/>
            <person name="Kwon J.K."/>
            <person name="Shin C."/>
            <person name="Lim J.Y."/>
            <person name="Park J.H."/>
            <person name="Huh J.H."/>
            <person name="Kim J.S."/>
            <person name="Kim B.D."/>
            <person name="Cohen O."/>
            <person name="Paran I."/>
            <person name="Suh M.C."/>
            <person name="Lee S.B."/>
            <person name="Kim Y.K."/>
            <person name="Shin Y."/>
            <person name="Noh S.J."/>
            <person name="Park J."/>
            <person name="Seo Y.S."/>
            <person name="Kwon S.Y."/>
            <person name="Kim H.A."/>
            <person name="Park J.M."/>
            <person name="Kim H.J."/>
            <person name="Choi S.B."/>
            <person name="Bosland P.W."/>
            <person name="Reeves G."/>
            <person name="Jo S.H."/>
            <person name="Lee B.W."/>
            <person name="Cho H.T."/>
            <person name="Choi H.S."/>
            <person name="Lee M.S."/>
            <person name="Yu Y."/>
            <person name="Do Choi Y."/>
            <person name="Park B.S."/>
            <person name="van Deynze A."/>
            <person name="Ashrafi H."/>
            <person name="Hill T."/>
            <person name="Kim W.T."/>
            <person name="Pai H.S."/>
            <person name="Ahn H.K."/>
            <person name="Yeam I."/>
            <person name="Giovannoni J.J."/>
            <person name="Rose J.K."/>
            <person name="Sorensen I."/>
            <person name="Lee S.J."/>
            <person name="Kim R.W."/>
            <person name="Choi I.Y."/>
            <person name="Choi B.S."/>
            <person name="Lim J.S."/>
            <person name="Lee Y.H."/>
            <person name="Choi D."/>
        </authorList>
    </citation>
    <scope>NUCLEOTIDE SEQUENCE [LARGE SCALE GENOMIC DNA]</scope>
    <source>
        <strain evidence="4">cv. CM334</strain>
    </source>
</reference>
<dbReference type="Gene3D" id="3.50.7.10">
    <property type="entry name" value="GroEL"/>
    <property type="match status" value="1"/>
</dbReference>
<dbReference type="Proteomes" id="UP000222542">
    <property type="component" value="Unassembled WGS sequence"/>
</dbReference>
<evidence type="ECO:0000313" key="4">
    <source>
        <dbReference type="Proteomes" id="UP000222542"/>
    </source>
</evidence>
<name>A0A2G3ACR4_CAPAN</name>
<dbReference type="PANTHER" id="PTHR45633">
    <property type="entry name" value="60 KDA HEAT SHOCK PROTEIN, MITOCHONDRIAL"/>
    <property type="match status" value="1"/>
</dbReference>
<comment type="caution">
    <text evidence="3">The sequence shown here is derived from an EMBL/GenBank/DDBJ whole genome shotgun (WGS) entry which is preliminary data.</text>
</comment>
<keyword evidence="2" id="KW-0143">Chaperone</keyword>
<dbReference type="EMBL" id="AYRZ02000002">
    <property type="protein sequence ID" value="PHT92011.1"/>
    <property type="molecule type" value="Genomic_DNA"/>
</dbReference>
<dbReference type="InterPro" id="IPR027409">
    <property type="entry name" value="GroEL-like_apical_dom_sf"/>
</dbReference>
<evidence type="ECO:0000313" key="3">
    <source>
        <dbReference type="EMBL" id="PHT92011.1"/>
    </source>
</evidence>
<evidence type="ECO:0000256" key="1">
    <source>
        <dbReference type="ARBA" id="ARBA00006607"/>
    </source>
</evidence>
<evidence type="ECO:0000256" key="2">
    <source>
        <dbReference type="ARBA" id="ARBA00023186"/>
    </source>
</evidence>
<gene>
    <name evidence="3" type="ORF">T459_07124</name>
</gene>
<dbReference type="GO" id="GO:0140662">
    <property type="term" value="F:ATP-dependent protein folding chaperone"/>
    <property type="evidence" value="ECO:0007669"/>
    <property type="project" value="InterPro"/>
</dbReference>
<comment type="similarity">
    <text evidence="1">Belongs to the chaperonin (HSP60) family.</text>
</comment>
<accession>A0A2G3ACR4</accession>
<keyword evidence="4" id="KW-1185">Reference proteome</keyword>
<reference evidence="3 4" key="2">
    <citation type="journal article" date="2017" name="Genome Biol.">
        <title>New reference genome sequences of hot pepper reveal the massive evolution of plant disease-resistance genes by retroduplication.</title>
        <authorList>
            <person name="Kim S."/>
            <person name="Park J."/>
            <person name="Yeom S.I."/>
            <person name="Kim Y.M."/>
            <person name="Seo E."/>
            <person name="Kim K.T."/>
            <person name="Kim M.S."/>
            <person name="Lee J.M."/>
            <person name="Cheong K."/>
            <person name="Shin H.S."/>
            <person name="Kim S.B."/>
            <person name="Han K."/>
            <person name="Lee J."/>
            <person name="Park M."/>
            <person name="Lee H.A."/>
            <person name="Lee H.Y."/>
            <person name="Lee Y."/>
            <person name="Oh S."/>
            <person name="Lee J.H."/>
            <person name="Choi E."/>
            <person name="Choi E."/>
            <person name="Lee S.E."/>
            <person name="Jeon J."/>
            <person name="Kim H."/>
            <person name="Choi G."/>
            <person name="Song H."/>
            <person name="Lee J."/>
            <person name="Lee S.C."/>
            <person name="Kwon J.K."/>
            <person name="Lee H.Y."/>
            <person name="Koo N."/>
            <person name="Hong Y."/>
            <person name="Kim R.W."/>
            <person name="Kang W.H."/>
            <person name="Huh J.H."/>
            <person name="Kang B.C."/>
            <person name="Yang T.J."/>
            <person name="Lee Y.H."/>
            <person name="Bennetzen J.L."/>
            <person name="Choi D."/>
        </authorList>
    </citation>
    <scope>NUCLEOTIDE SEQUENCE [LARGE SCALE GENOMIC DNA]</scope>
    <source>
        <strain evidence="4">cv. CM334</strain>
    </source>
</reference>
<dbReference type="AlphaFoldDB" id="A0A2G3ACR4"/>
<dbReference type="GO" id="GO:0042026">
    <property type="term" value="P:protein refolding"/>
    <property type="evidence" value="ECO:0007669"/>
    <property type="project" value="InterPro"/>
</dbReference>
<organism evidence="3 4">
    <name type="scientific">Capsicum annuum</name>
    <name type="common">Capsicum pepper</name>
    <dbReference type="NCBI Taxonomy" id="4072"/>
    <lineage>
        <taxon>Eukaryota</taxon>
        <taxon>Viridiplantae</taxon>
        <taxon>Streptophyta</taxon>
        <taxon>Embryophyta</taxon>
        <taxon>Tracheophyta</taxon>
        <taxon>Spermatophyta</taxon>
        <taxon>Magnoliopsida</taxon>
        <taxon>eudicotyledons</taxon>
        <taxon>Gunneridae</taxon>
        <taxon>Pentapetalae</taxon>
        <taxon>asterids</taxon>
        <taxon>lamiids</taxon>
        <taxon>Solanales</taxon>
        <taxon>Solanaceae</taxon>
        <taxon>Solanoideae</taxon>
        <taxon>Capsiceae</taxon>
        <taxon>Capsicum</taxon>
    </lineage>
</organism>
<protein>
    <submittedName>
        <fullName evidence="3">Uncharacterized protein</fullName>
    </submittedName>
</protein>
<dbReference type="InterPro" id="IPR027413">
    <property type="entry name" value="GROEL-like_equatorial_sf"/>
</dbReference>
<dbReference type="SUPFAM" id="SSF52029">
    <property type="entry name" value="GroEL apical domain-like"/>
    <property type="match status" value="1"/>
</dbReference>
<sequence>MHSGTVIRKEVGLSLEKAGSEVLGNAAKVVLAKESTTIVGDGSTKDAVSKIIGQLKRLSRGADIVKRALRYPMKLIANNAGVNGSVVIEKNGWRAGSGGGLVLLVVIVLPVIELSTMVEAATLERSGAGCCCWWLLSPEEGKDGDDGVIAHGWCNIVEGEEEEGSHW</sequence>
<dbReference type="Gene3D" id="1.10.560.10">
    <property type="entry name" value="GroEL-like equatorial domain"/>
    <property type="match status" value="1"/>
</dbReference>
<dbReference type="STRING" id="4072.A0A2G3ACR4"/>
<dbReference type="InterPro" id="IPR001844">
    <property type="entry name" value="Cpn60/GroEL"/>
</dbReference>
<proteinExistence type="inferred from homology"/>
<dbReference type="Gramene" id="PHT92011">
    <property type="protein sequence ID" value="PHT92011"/>
    <property type="gene ID" value="T459_07124"/>
</dbReference>